<reference evidence="2" key="2">
    <citation type="submission" date="2020-09" db="EMBL/GenBank/DDBJ databases">
        <authorList>
            <person name="Sun Q."/>
            <person name="Ohkuma M."/>
        </authorList>
    </citation>
    <scope>NUCLEOTIDE SEQUENCE</scope>
    <source>
        <strain evidence="2">JCM 14719</strain>
    </source>
</reference>
<dbReference type="SUPFAM" id="SSF53335">
    <property type="entry name" value="S-adenosyl-L-methionine-dependent methyltransferases"/>
    <property type="match status" value="1"/>
</dbReference>
<dbReference type="Gene3D" id="3.40.50.150">
    <property type="entry name" value="Vaccinia Virus protein VP39"/>
    <property type="match status" value="1"/>
</dbReference>
<accession>A0A8J3FEB8</accession>
<dbReference type="AlphaFoldDB" id="A0A8J3FEB8"/>
<keyword evidence="2" id="KW-0489">Methyltransferase</keyword>
<name>A0A8J3FEB8_9BACI</name>
<dbReference type="Gene3D" id="1.10.287.1890">
    <property type="match status" value="1"/>
</dbReference>
<reference evidence="2" key="1">
    <citation type="journal article" date="2014" name="Int. J. Syst. Evol. Microbiol.">
        <title>Complete genome sequence of Corynebacterium casei LMG S-19264T (=DSM 44701T), isolated from a smear-ripened cheese.</title>
        <authorList>
            <consortium name="US DOE Joint Genome Institute (JGI-PGF)"/>
            <person name="Walter F."/>
            <person name="Albersmeier A."/>
            <person name="Kalinowski J."/>
            <person name="Ruckert C."/>
        </authorList>
    </citation>
    <scope>NUCLEOTIDE SEQUENCE</scope>
    <source>
        <strain evidence="2">JCM 14719</strain>
    </source>
</reference>
<dbReference type="Proteomes" id="UP000637720">
    <property type="component" value="Unassembled WGS sequence"/>
</dbReference>
<dbReference type="GO" id="GO:0032259">
    <property type="term" value="P:methylation"/>
    <property type="evidence" value="ECO:0007669"/>
    <property type="project" value="UniProtKB-KW"/>
</dbReference>
<comment type="caution">
    <text evidence="2">The sequence shown here is derived from an EMBL/GenBank/DDBJ whole genome shotgun (WGS) entry which is preliminary data.</text>
</comment>
<keyword evidence="3" id="KW-1185">Reference proteome</keyword>
<protein>
    <submittedName>
        <fullName evidence="2">SAM-dependent methyltransferase</fullName>
    </submittedName>
</protein>
<dbReference type="EMBL" id="BMOF01000020">
    <property type="protein sequence ID" value="GGJ99735.1"/>
    <property type="molecule type" value="Genomic_DNA"/>
</dbReference>
<keyword evidence="2" id="KW-0808">Transferase</keyword>
<dbReference type="RefSeq" id="WP_188817166.1">
    <property type="nucleotide sequence ID" value="NZ_BMOF01000020.1"/>
</dbReference>
<dbReference type="PIRSF" id="PIRSF018637">
    <property type="entry name" value="TrmK"/>
    <property type="match status" value="1"/>
</dbReference>
<dbReference type="PANTHER" id="PTHR38451:SF1">
    <property type="entry name" value="TRNA (ADENINE(22)-N(1))-METHYLTRANSFERASE"/>
    <property type="match status" value="1"/>
</dbReference>
<gene>
    <name evidence="2" type="ORF">GCM10007043_12220</name>
</gene>
<proteinExistence type="predicted"/>
<dbReference type="InterPro" id="IPR029063">
    <property type="entry name" value="SAM-dependent_MTases_sf"/>
</dbReference>
<feature type="region of interest" description="Disordered" evidence="1">
    <location>
        <begin position="242"/>
        <end position="261"/>
    </location>
</feature>
<organism evidence="2 3">
    <name type="scientific">Calditerricola satsumensis</name>
    <dbReference type="NCBI Taxonomy" id="373054"/>
    <lineage>
        <taxon>Bacteria</taxon>
        <taxon>Bacillati</taxon>
        <taxon>Bacillota</taxon>
        <taxon>Bacilli</taxon>
        <taxon>Bacillales</taxon>
        <taxon>Bacillaceae</taxon>
        <taxon>Calditerricola</taxon>
    </lineage>
</organism>
<evidence type="ECO:0000313" key="2">
    <source>
        <dbReference type="EMBL" id="GGJ99735.1"/>
    </source>
</evidence>
<evidence type="ECO:0000313" key="3">
    <source>
        <dbReference type="Proteomes" id="UP000637720"/>
    </source>
</evidence>
<sequence>MAAVSLSKRLHTLARFVLPGSRVADIGSDHAQLPVYLVQTGRAAWAVATDVHRGPWEAARAQVARHGLEGRIDVRLGDGLSVLEPGEADVLVLAGMGGPLIVRILSAHPDRLRGVRRLVLQPNTEPASVRRWLRDHGFCLVDEELLEEDGRLYEVLVAEPGDGGAPYRDGELPEEELLEVGPHLWRKASPLLVRKWEAEREHLARVCAQLARAKSAKAQAKRAELQQHLARIDRWLSLLRQKKATPPNGTPVAEPDGRPRA</sequence>
<dbReference type="InterPro" id="IPR006901">
    <property type="entry name" value="TrmK"/>
</dbReference>
<dbReference type="Pfam" id="PF04816">
    <property type="entry name" value="TrmK"/>
    <property type="match status" value="1"/>
</dbReference>
<evidence type="ECO:0000256" key="1">
    <source>
        <dbReference type="SAM" id="MobiDB-lite"/>
    </source>
</evidence>
<dbReference type="PANTHER" id="PTHR38451">
    <property type="entry name" value="TRNA (ADENINE(22)-N(1))-METHYLTRANSFERASE"/>
    <property type="match status" value="1"/>
</dbReference>
<dbReference type="GO" id="GO:0160105">
    <property type="term" value="F:tRNA (adenine(22)-N1)-methyltransferase activity"/>
    <property type="evidence" value="ECO:0007669"/>
    <property type="project" value="InterPro"/>
</dbReference>